<reference evidence="1 2" key="1">
    <citation type="submission" date="2020-04" db="EMBL/GenBank/DDBJ databases">
        <title>MicrobeNet Type strains.</title>
        <authorList>
            <person name="Nicholson A.C."/>
        </authorList>
    </citation>
    <scope>NUCLEOTIDE SEQUENCE [LARGE SCALE GENOMIC DNA]</scope>
    <source>
        <strain evidence="1 2">CCUG 61472</strain>
    </source>
</reference>
<accession>A0A7X6N1F9</accession>
<dbReference type="Proteomes" id="UP000549765">
    <property type="component" value="Unassembled WGS sequence"/>
</dbReference>
<keyword evidence="2" id="KW-1185">Reference proteome</keyword>
<dbReference type="EMBL" id="JAAXPN010000001">
    <property type="protein sequence ID" value="NKZ23484.1"/>
    <property type="molecule type" value="Genomic_DNA"/>
</dbReference>
<gene>
    <name evidence="1" type="ORF">HF964_01495</name>
</gene>
<dbReference type="AlphaFoldDB" id="A0A7X6N1F9"/>
<sequence>MINSFGAIEEISGQTIKVRINDEVDLSKLRKFANGKQPVVRVELDDGRGASMEQIKKTHALANEFGEYTGYFKDAIEVMKCLYAVETGESPEFSFETVSMSAGARFIDWQINYMLDNEIPFKTKIWDEIKGDYRWQKMALKKRLCVICGAEHADVAHFVALGSGMNRVKVDPSKYMYMSLCRKHHGEQHNIGIVTFCQKYIIKPIKLEPDEIKEFRIQGRVSNES</sequence>
<name>A0A7X6N1F9_9LACO</name>
<organism evidence="1 2">
    <name type="scientific">Periweissella fabalis</name>
    <dbReference type="NCBI Taxonomy" id="1070421"/>
    <lineage>
        <taxon>Bacteria</taxon>
        <taxon>Bacillati</taxon>
        <taxon>Bacillota</taxon>
        <taxon>Bacilli</taxon>
        <taxon>Lactobacillales</taxon>
        <taxon>Lactobacillaceae</taxon>
        <taxon>Periweissella</taxon>
    </lineage>
</organism>
<comment type="caution">
    <text evidence="1">The sequence shown here is derived from an EMBL/GenBank/DDBJ whole genome shotgun (WGS) entry which is preliminary data.</text>
</comment>
<evidence type="ECO:0008006" key="3">
    <source>
        <dbReference type="Google" id="ProtNLM"/>
    </source>
</evidence>
<evidence type="ECO:0000313" key="2">
    <source>
        <dbReference type="Proteomes" id="UP000549765"/>
    </source>
</evidence>
<evidence type="ECO:0000313" key="1">
    <source>
        <dbReference type="EMBL" id="NKZ23484.1"/>
    </source>
</evidence>
<dbReference type="RefSeq" id="WP_168721277.1">
    <property type="nucleotide sequence ID" value="NZ_JAAXPN010000001.1"/>
</dbReference>
<dbReference type="Pfam" id="PF16784">
    <property type="entry name" value="HNHc_6"/>
    <property type="match status" value="1"/>
</dbReference>
<dbReference type="InterPro" id="IPR041242">
    <property type="entry name" value="HNHc_6"/>
</dbReference>
<protein>
    <recommendedName>
        <fullName evidence="3">Phage protein</fullName>
    </recommendedName>
</protein>
<proteinExistence type="predicted"/>